<name>A0A5J4JG33_9BACI</name>
<comment type="similarity">
    <text evidence="2">Belongs to the binding-protein-dependent transport system permease family. FecCD subfamily.</text>
</comment>
<dbReference type="EMBL" id="BKZQ01000024">
    <property type="protein sequence ID" value="GER70641.1"/>
    <property type="molecule type" value="Genomic_DNA"/>
</dbReference>
<feature type="transmembrane region" description="Helical" evidence="8">
    <location>
        <begin position="104"/>
        <end position="124"/>
    </location>
</feature>
<dbReference type="Gene3D" id="1.10.3470.10">
    <property type="entry name" value="ABC transporter involved in vitamin B12 uptake, BtuC"/>
    <property type="match status" value="1"/>
</dbReference>
<comment type="caution">
    <text evidence="9">The sequence shown here is derived from an EMBL/GenBank/DDBJ whole genome shotgun (WGS) entry which is preliminary data.</text>
</comment>
<evidence type="ECO:0000256" key="4">
    <source>
        <dbReference type="ARBA" id="ARBA00022475"/>
    </source>
</evidence>
<keyword evidence="10" id="KW-1185">Reference proteome</keyword>
<dbReference type="FunFam" id="1.10.3470.10:FF:000001">
    <property type="entry name" value="Vitamin B12 ABC transporter permease BtuC"/>
    <property type="match status" value="1"/>
</dbReference>
<accession>A0A5J4JG33</accession>
<feature type="transmembrane region" description="Helical" evidence="8">
    <location>
        <begin position="206"/>
        <end position="228"/>
    </location>
</feature>
<keyword evidence="6 8" id="KW-1133">Transmembrane helix</keyword>
<evidence type="ECO:0000313" key="9">
    <source>
        <dbReference type="EMBL" id="GER70641.1"/>
    </source>
</evidence>
<feature type="transmembrane region" description="Helical" evidence="8">
    <location>
        <begin position="20"/>
        <end position="41"/>
    </location>
</feature>
<evidence type="ECO:0000256" key="2">
    <source>
        <dbReference type="ARBA" id="ARBA00007935"/>
    </source>
</evidence>
<protein>
    <submittedName>
        <fullName evidence="9">Ferrichrome ABC transporter permease</fullName>
    </submittedName>
</protein>
<dbReference type="GO" id="GO:0005886">
    <property type="term" value="C:plasma membrane"/>
    <property type="evidence" value="ECO:0007669"/>
    <property type="project" value="UniProtKB-SubCell"/>
</dbReference>
<evidence type="ECO:0000256" key="1">
    <source>
        <dbReference type="ARBA" id="ARBA00004651"/>
    </source>
</evidence>
<keyword evidence="5 8" id="KW-0812">Transmembrane</keyword>
<evidence type="ECO:0000256" key="6">
    <source>
        <dbReference type="ARBA" id="ARBA00022989"/>
    </source>
</evidence>
<dbReference type="Pfam" id="PF01032">
    <property type="entry name" value="FecCD"/>
    <property type="match status" value="1"/>
</dbReference>
<dbReference type="PANTHER" id="PTHR30472">
    <property type="entry name" value="FERRIC ENTEROBACTIN TRANSPORT SYSTEM PERMEASE PROTEIN"/>
    <property type="match status" value="1"/>
</dbReference>
<dbReference type="GO" id="GO:0033214">
    <property type="term" value="P:siderophore-iron import into cell"/>
    <property type="evidence" value="ECO:0007669"/>
    <property type="project" value="TreeGrafter"/>
</dbReference>
<organism evidence="9 10">
    <name type="scientific">Weizmannia acidilactici</name>
    <dbReference type="NCBI Taxonomy" id="2607726"/>
    <lineage>
        <taxon>Bacteria</taxon>
        <taxon>Bacillati</taxon>
        <taxon>Bacillota</taxon>
        <taxon>Bacilli</taxon>
        <taxon>Bacillales</taxon>
        <taxon>Bacillaceae</taxon>
        <taxon>Heyndrickxia</taxon>
    </lineage>
</organism>
<dbReference type="InterPro" id="IPR037294">
    <property type="entry name" value="ABC_BtuC-like"/>
</dbReference>
<feature type="transmembrane region" description="Helical" evidence="8">
    <location>
        <begin position="130"/>
        <end position="150"/>
    </location>
</feature>
<feature type="transmembrane region" description="Helical" evidence="8">
    <location>
        <begin position="248"/>
        <end position="274"/>
    </location>
</feature>
<feature type="transmembrane region" description="Helical" evidence="8">
    <location>
        <begin position="162"/>
        <end position="182"/>
    </location>
</feature>
<evidence type="ECO:0000256" key="8">
    <source>
        <dbReference type="SAM" id="Phobius"/>
    </source>
</evidence>
<proteinExistence type="inferred from homology"/>
<evidence type="ECO:0000313" key="10">
    <source>
        <dbReference type="Proteomes" id="UP000391919"/>
    </source>
</evidence>
<dbReference type="PANTHER" id="PTHR30472:SF65">
    <property type="entry name" value="SIDEROPHORE TRANSPORT SYSTEM PERMEASE PROTEIN YFIZ-RELATED"/>
    <property type="match status" value="1"/>
</dbReference>
<evidence type="ECO:0000256" key="7">
    <source>
        <dbReference type="ARBA" id="ARBA00023136"/>
    </source>
</evidence>
<dbReference type="GO" id="GO:0022857">
    <property type="term" value="F:transmembrane transporter activity"/>
    <property type="evidence" value="ECO:0007669"/>
    <property type="project" value="InterPro"/>
</dbReference>
<evidence type="ECO:0000256" key="3">
    <source>
        <dbReference type="ARBA" id="ARBA00022448"/>
    </source>
</evidence>
<keyword evidence="3" id="KW-0813">Transport</keyword>
<reference evidence="9 10" key="1">
    <citation type="submission" date="2019-09" db="EMBL/GenBank/DDBJ databases">
        <title>Draft genome sequence of Bacillus sp. JC-7.</title>
        <authorList>
            <person name="Tanaka N."/>
            <person name="Shiwa Y."/>
            <person name="Fujita N."/>
            <person name="Tanasupawat S."/>
        </authorList>
    </citation>
    <scope>NUCLEOTIDE SEQUENCE [LARGE SCALE GENOMIC DNA]</scope>
    <source>
        <strain evidence="9 10">JC-7</strain>
    </source>
</reference>
<dbReference type="Proteomes" id="UP000391919">
    <property type="component" value="Unassembled WGS sequence"/>
</dbReference>
<keyword evidence="7 8" id="KW-0472">Membrane</keyword>
<keyword evidence="4" id="KW-1003">Cell membrane</keyword>
<feature type="transmembrane region" description="Helical" evidence="8">
    <location>
        <begin position="315"/>
        <end position="335"/>
    </location>
</feature>
<dbReference type="CDD" id="cd06550">
    <property type="entry name" value="TM_ABC_iron-siderophores_like"/>
    <property type="match status" value="1"/>
</dbReference>
<evidence type="ECO:0000256" key="5">
    <source>
        <dbReference type="ARBA" id="ARBA00022692"/>
    </source>
</evidence>
<dbReference type="SUPFAM" id="SSF81345">
    <property type="entry name" value="ABC transporter involved in vitamin B12 uptake, BtuC"/>
    <property type="match status" value="1"/>
</dbReference>
<gene>
    <name evidence="9" type="ORF">BpJC7_19440</name>
</gene>
<dbReference type="AlphaFoldDB" id="A0A5J4JG33"/>
<sequence>MEVKKENRGHASLRPAGMAVLAAGMVLLVASIAAAISAGAADIQFSAVWRAVFHYEPAREADRIIMSLRLPRELGAAVVGATLAVSGAIMQGMTRNPLADPGLLGLNAGASLGLACLFAFFPHASFGAKMLFSFIGAAAGAGIVFGLGSLKKGGLTPLRLTLAGAAVSALLTSLGEGIALYFKLSQDLAFWSAGGVSGTTWPQLELVLPVTAAGLFLAVLMGKGLTVLSFGEETAKGLGQRTFAVKTVLLLIVLILAGTAVSLAGQVAFAGLMVPHLARSLVGADYRWILPCSAVFGAVLLVLADTAARTINAPYETPVGAVVSLVGVPFFLYLARRGGKLR</sequence>
<dbReference type="RefSeq" id="WP_371862176.1">
    <property type="nucleotide sequence ID" value="NZ_BKZP01000009.1"/>
</dbReference>
<feature type="transmembrane region" description="Helical" evidence="8">
    <location>
        <begin position="286"/>
        <end position="303"/>
    </location>
</feature>
<feature type="transmembrane region" description="Helical" evidence="8">
    <location>
        <begin position="74"/>
        <end position="92"/>
    </location>
</feature>
<comment type="subcellular location">
    <subcellularLocation>
        <location evidence="1">Cell membrane</location>
        <topology evidence="1">Multi-pass membrane protein</topology>
    </subcellularLocation>
</comment>
<dbReference type="InterPro" id="IPR000522">
    <property type="entry name" value="ABC_transptr_permease_BtuC"/>
</dbReference>